<evidence type="ECO:0000256" key="6">
    <source>
        <dbReference type="ARBA" id="ARBA00022692"/>
    </source>
</evidence>
<dbReference type="PANTHER" id="PTHR30012">
    <property type="entry name" value="GENERAL SECRETION PATHWAY PROTEIN"/>
    <property type="match status" value="1"/>
</dbReference>
<comment type="similarity">
    <text evidence="2 9">Belongs to the GSP F family.</text>
</comment>
<accession>A0A377IVM2</accession>
<evidence type="ECO:0000256" key="8">
    <source>
        <dbReference type="ARBA" id="ARBA00023136"/>
    </source>
</evidence>
<gene>
    <name evidence="12" type="primary">pilC</name>
    <name evidence="12" type="ORF">NCTC13335_00142</name>
</gene>
<protein>
    <submittedName>
        <fullName evidence="12">Type IV pilin secretion protein</fullName>
    </submittedName>
</protein>
<evidence type="ECO:0000256" key="2">
    <source>
        <dbReference type="ARBA" id="ARBA00005745"/>
    </source>
</evidence>
<dbReference type="InterPro" id="IPR042094">
    <property type="entry name" value="T2SS_GspF_sf"/>
</dbReference>
<comment type="subcellular location">
    <subcellularLocation>
        <location evidence="1 9">Cell inner membrane</location>
        <topology evidence="1 9">Multi-pass membrane protein</topology>
    </subcellularLocation>
</comment>
<keyword evidence="8 10" id="KW-0472">Membrane</keyword>
<dbReference type="PRINTS" id="PR00812">
    <property type="entry name" value="BCTERIALGSPF"/>
</dbReference>
<keyword evidence="7 10" id="KW-1133">Transmembrane helix</keyword>
<evidence type="ECO:0000313" key="13">
    <source>
        <dbReference type="Proteomes" id="UP000255264"/>
    </source>
</evidence>
<sequence length="406" mass="45885">MKEKIFYYRAHNALGQVQQGNIIALNKVIARQRLMDKGFNRIRLQQDWRLSNKPKNNEICALLSQLAMLLQSSIELKHALHIARDNCSQPALYRWLQSLIGHLESGFSFSQAIEAQGKYLDRQELQLLQAGELSGQLANVCLHLAEHRKRALLLQHKLQKIMLYPLMVLGISVVLTVILLIFVVPQFAAMYGTNGNELPALTAFLLALSEFIRQYPIPLLIFPLLIAIIWRQALHHSLTLNQYKAQLIGQAPIFGKIIALSRLVKFSHSLALMLQSGVPLNAALNSFLEIPKSWQKNPLQQGDPVLQQEVRNLLQWVEQGYLFSASVSSLLFPMEAQQMLAIGEQSGRLAEMLQNIAQDHQHKLDHQIDLLSQMLEPCLMLIIGGLIGMIMLGMYLPIFNMGSIIQ</sequence>
<evidence type="ECO:0000256" key="10">
    <source>
        <dbReference type="SAM" id="Phobius"/>
    </source>
</evidence>
<proteinExistence type="inferred from homology"/>
<keyword evidence="5" id="KW-0997">Cell inner membrane</keyword>
<dbReference type="InterPro" id="IPR003004">
    <property type="entry name" value="GspF/PilC"/>
</dbReference>
<dbReference type="EMBL" id="UGHS01000001">
    <property type="protein sequence ID" value="STO92321.1"/>
    <property type="molecule type" value="Genomic_DNA"/>
</dbReference>
<dbReference type="GO" id="GO:0005886">
    <property type="term" value="C:plasma membrane"/>
    <property type="evidence" value="ECO:0007669"/>
    <property type="project" value="UniProtKB-SubCell"/>
</dbReference>
<evidence type="ECO:0000259" key="11">
    <source>
        <dbReference type="Pfam" id="PF00482"/>
    </source>
</evidence>
<organism evidence="12 13">
    <name type="scientific">Haemophilus pittmaniae</name>
    <dbReference type="NCBI Taxonomy" id="249188"/>
    <lineage>
        <taxon>Bacteria</taxon>
        <taxon>Pseudomonadati</taxon>
        <taxon>Pseudomonadota</taxon>
        <taxon>Gammaproteobacteria</taxon>
        <taxon>Pasteurellales</taxon>
        <taxon>Pasteurellaceae</taxon>
        <taxon>Haemophilus</taxon>
    </lineage>
</organism>
<evidence type="ECO:0000256" key="9">
    <source>
        <dbReference type="RuleBase" id="RU003923"/>
    </source>
</evidence>
<keyword evidence="3 9" id="KW-0813">Transport</keyword>
<evidence type="ECO:0000256" key="7">
    <source>
        <dbReference type="ARBA" id="ARBA00022989"/>
    </source>
</evidence>
<dbReference type="Pfam" id="PF00482">
    <property type="entry name" value="T2SSF"/>
    <property type="match status" value="2"/>
</dbReference>
<dbReference type="RefSeq" id="WP_181811449.1">
    <property type="nucleotide sequence ID" value="NZ_UGHS01000001.1"/>
</dbReference>
<feature type="domain" description="Type II secretion system protein GspF" evidence="11">
    <location>
        <begin position="63"/>
        <end position="185"/>
    </location>
</feature>
<feature type="domain" description="Type II secretion system protein GspF" evidence="11">
    <location>
        <begin position="266"/>
        <end position="397"/>
    </location>
</feature>
<evidence type="ECO:0000313" key="12">
    <source>
        <dbReference type="EMBL" id="STO92321.1"/>
    </source>
</evidence>
<evidence type="ECO:0000256" key="3">
    <source>
        <dbReference type="ARBA" id="ARBA00022448"/>
    </source>
</evidence>
<keyword evidence="4" id="KW-1003">Cell membrane</keyword>
<dbReference type="InterPro" id="IPR018076">
    <property type="entry name" value="T2SS_GspF_dom"/>
</dbReference>
<evidence type="ECO:0000256" key="5">
    <source>
        <dbReference type="ARBA" id="ARBA00022519"/>
    </source>
</evidence>
<dbReference type="AlphaFoldDB" id="A0A377IVM2"/>
<keyword evidence="6 9" id="KW-0812">Transmembrane</keyword>
<dbReference type="InterPro" id="IPR001992">
    <property type="entry name" value="T2SS_GspF/T4SS_PilC_CS"/>
</dbReference>
<feature type="transmembrane region" description="Helical" evidence="10">
    <location>
        <begin position="163"/>
        <end position="191"/>
    </location>
</feature>
<name>A0A377IVM2_9PAST</name>
<reference evidence="12 13" key="1">
    <citation type="submission" date="2018-06" db="EMBL/GenBank/DDBJ databases">
        <authorList>
            <consortium name="Pathogen Informatics"/>
            <person name="Doyle S."/>
        </authorList>
    </citation>
    <scope>NUCLEOTIDE SEQUENCE [LARGE SCALE GENOMIC DNA]</scope>
    <source>
        <strain evidence="12 13">NCTC13335</strain>
    </source>
</reference>
<dbReference type="GO" id="GO:0015628">
    <property type="term" value="P:protein secretion by the type II secretion system"/>
    <property type="evidence" value="ECO:0007669"/>
    <property type="project" value="TreeGrafter"/>
</dbReference>
<feature type="transmembrane region" description="Helical" evidence="10">
    <location>
        <begin position="378"/>
        <end position="398"/>
    </location>
</feature>
<dbReference type="Gene3D" id="1.20.81.30">
    <property type="entry name" value="Type II secretion system (T2SS), domain F"/>
    <property type="match status" value="2"/>
</dbReference>
<dbReference type="PANTHER" id="PTHR30012:SF7">
    <property type="entry name" value="PROTEIN TRANSPORT PROTEIN HOFC HOMOLOG"/>
    <property type="match status" value="1"/>
</dbReference>
<evidence type="ECO:0000256" key="4">
    <source>
        <dbReference type="ARBA" id="ARBA00022475"/>
    </source>
</evidence>
<evidence type="ECO:0000256" key="1">
    <source>
        <dbReference type="ARBA" id="ARBA00004429"/>
    </source>
</evidence>
<dbReference type="Proteomes" id="UP000255264">
    <property type="component" value="Unassembled WGS sequence"/>
</dbReference>
<keyword evidence="13" id="KW-1185">Reference proteome</keyword>
<feature type="transmembrane region" description="Helical" evidence="10">
    <location>
        <begin position="211"/>
        <end position="230"/>
    </location>
</feature>
<dbReference type="PROSITE" id="PS00874">
    <property type="entry name" value="T2SP_F"/>
    <property type="match status" value="1"/>
</dbReference>